<dbReference type="SUPFAM" id="SSF52200">
    <property type="entry name" value="Toll/Interleukin receptor TIR domain"/>
    <property type="match status" value="1"/>
</dbReference>
<evidence type="ECO:0000313" key="2">
    <source>
        <dbReference type="Proteomes" id="UP000270988"/>
    </source>
</evidence>
<name>A0A3S5AHM4_9MICC</name>
<dbReference type="Pfam" id="PF18163">
    <property type="entry name" value="LD_cluster2"/>
    <property type="match status" value="1"/>
</dbReference>
<reference evidence="1 2" key="1">
    <citation type="submission" date="2018-12" db="EMBL/GenBank/DDBJ databases">
        <authorList>
            <consortium name="Pathogen Informatics"/>
        </authorList>
    </citation>
    <scope>NUCLEOTIDE SEQUENCE [LARGE SCALE GENOMIC DNA]</scope>
    <source>
        <strain evidence="1 2">NCTC10918</strain>
    </source>
</reference>
<evidence type="ECO:0000313" key="1">
    <source>
        <dbReference type="EMBL" id="VEJ30983.1"/>
    </source>
</evidence>
<dbReference type="AlphaFoldDB" id="A0A3S5AHM4"/>
<proteinExistence type="predicted"/>
<evidence type="ECO:0008006" key="3">
    <source>
        <dbReference type="Google" id="ProtNLM"/>
    </source>
</evidence>
<organism evidence="1 2">
    <name type="scientific">Rothia dentocariosa</name>
    <dbReference type="NCBI Taxonomy" id="2047"/>
    <lineage>
        <taxon>Bacteria</taxon>
        <taxon>Bacillati</taxon>
        <taxon>Actinomycetota</taxon>
        <taxon>Actinomycetes</taxon>
        <taxon>Micrococcales</taxon>
        <taxon>Micrococcaceae</taxon>
        <taxon>Rothia</taxon>
    </lineage>
</organism>
<gene>
    <name evidence="1" type="ORF">NCTC10918_02275</name>
</gene>
<dbReference type="EMBL" id="LR134521">
    <property type="protein sequence ID" value="VEJ30983.1"/>
    <property type="molecule type" value="Genomic_DNA"/>
</dbReference>
<protein>
    <recommendedName>
        <fullName evidence="3">TIR domain-containing protein</fullName>
    </recommendedName>
</protein>
<sequence length="683" mass="78610">MSSYTDLKPPLVAHFVWHPNDHDKAYPLIEKFRRYLTRDIDRPFSRELNIPTFLYMSSDVRGVPSSIPGELGLHNVVFLFVGHDIVSQSRKWKIYIDSIHKSLTIIPISIDRIGNKFNSLEGRLYQKHFIRAYSWPSTNWVERGILELSHELYRYGLNSDNCNEKDNYALKLFLSHAKCDKTGLRHAQSVKNYIDNSVMQRFFDTFDVTPAHRFDEDIVDNIKSSTIIAFSTDHYSSRYWCQREILTAKEEDRPILAVNCLERYEDRIFPAASNVPCLHATAERDLSEKEILNILIAALLETIRYRHAKELLKNYKTQKWIDDDAIILARPPEIEQILAIRDSLHGNLDRIHVYYPDPPLYREETAWAEKLNVDISTPLWPSRKDGNCTLGTSVSLSISEYPTPDYDENNLHADELQRFSQMLVQYLLARGSTLIYGGDLRNDGFTQFTLDEAAVLRDRLGIPNKKYVKSYLAWPLYLKPENTDWYTNYADILDKKEVSLPEDIEDEGVSKEQYIDPRGTYNRYIWSRCLSEMRKKVGASEAHICAGGKPAGYLGKMPGILEEFLIALKKMKPIYLVGGLGGITQKICQYLLQKTDVPKELTEDWQIEHTAGYADLLKFADSKGHGTDYSEILNTLKKTDLDGLAVGAGLDTDQYKRLMQTPFVDEAVHLILEGLRKIQEEGK</sequence>
<dbReference type="Gene3D" id="3.40.50.10140">
    <property type="entry name" value="Toll/interleukin-1 receptor homology (TIR) domain"/>
    <property type="match status" value="1"/>
</dbReference>
<dbReference type="Proteomes" id="UP000270988">
    <property type="component" value="Chromosome"/>
</dbReference>
<accession>A0A3S5AHM4</accession>
<dbReference type="InterPro" id="IPR035897">
    <property type="entry name" value="Toll_tir_struct_dom_sf"/>
</dbReference>
<dbReference type="InterPro" id="IPR041160">
    <property type="entry name" value="LD_cluster2"/>
</dbReference>